<evidence type="ECO:0000313" key="2">
    <source>
        <dbReference type="EMBL" id="CAH7688465.1"/>
    </source>
</evidence>
<gene>
    <name evidence="2" type="ORF">PPACK8108_LOCUS23435</name>
</gene>
<comment type="caution">
    <text evidence="2">The sequence shown here is derived from an EMBL/GenBank/DDBJ whole genome shotgun (WGS) entry which is preliminary data.</text>
</comment>
<proteinExistence type="predicted"/>
<sequence>MAQLNSNRSSTLTFNNNSSDSTDSDKIIISSSFLSRSTSSTLNLQLSDNQTTKPINQPSQISIQSEPTTSDLIHQQIKLSSRLSVPQTFGKSIMNQSNLSLSSSSNSSSTSSSSSSFSSPSSRSSSSPSFLAISGPQSTNTNSLARKPPIDLPRGTQSVRARASIFENSSLSSPSSGSFNSSLIIPTNSSVNTPSTTPTILNYQNINPTIQNLISLEKFKVQINPTISSNTTSSSLRRDYNSSVLQSLNSDNSQDNNRSKLKSLSNNRIISGLGIVRGFSDKIQR</sequence>
<keyword evidence="3" id="KW-1185">Reference proteome</keyword>
<dbReference type="EMBL" id="CALTRL010005984">
    <property type="protein sequence ID" value="CAH7688465.1"/>
    <property type="molecule type" value="Genomic_DNA"/>
</dbReference>
<evidence type="ECO:0000313" key="3">
    <source>
        <dbReference type="Proteomes" id="UP001153365"/>
    </source>
</evidence>
<name>A0AAV0BQH7_PHAPC</name>
<accession>A0AAV0BQH7</accession>
<organism evidence="2 3">
    <name type="scientific">Phakopsora pachyrhizi</name>
    <name type="common">Asian soybean rust disease fungus</name>
    <dbReference type="NCBI Taxonomy" id="170000"/>
    <lineage>
        <taxon>Eukaryota</taxon>
        <taxon>Fungi</taxon>
        <taxon>Dikarya</taxon>
        <taxon>Basidiomycota</taxon>
        <taxon>Pucciniomycotina</taxon>
        <taxon>Pucciniomycetes</taxon>
        <taxon>Pucciniales</taxon>
        <taxon>Phakopsoraceae</taxon>
        <taxon>Phakopsora</taxon>
    </lineage>
</organism>
<feature type="compositionally biased region" description="Low complexity" evidence="1">
    <location>
        <begin position="97"/>
        <end position="130"/>
    </location>
</feature>
<feature type="region of interest" description="Disordered" evidence="1">
    <location>
        <begin position="47"/>
        <end position="69"/>
    </location>
</feature>
<feature type="region of interest" description="Disordered" evidence="1">
    <location>
        <begin position="1"/>
        <end position="23"/>
    </location>
</feature>
<dbReference type="Proteomes" id="UP001153365">
    <property type="component" value="Unassembled WGS sequence"/>
</dbReference>
<feature type="region of interest" description="Disordered" evidence="1">
    <location>
        <begin position="97"/>
        <end position="156"/>
    </location>
</feature>
<feature type="compositionally biased region" description="Polar residues" evidence="1">
    <location>
        <begin position="48"/>
        <end position="69"/>
    </location>
</feature>
<protein>
    <submittedName>
        <fullName evidence="2">Expressed protein</fullName>
    </submittedName>
</protein>
<reference evidence="2" key="1">
    <citation type="submission" date="2022-06" db="EMBL/GenBank/DDBJ databases">
        <authorList>
            <consortium name="SYNGENTA / RWTH Aachen University"/>
        </authorList>
    </citation>
    <scope>NUCLEOTIDE SEQUENCE</scope>
</reference>
<evidence type="ECO:0000256" key="1">
    <source>
        <dbReference type="SAM" id="MobiDB-lite"/>
    </source>
</evidence>
<feature type="compositionally biased region" description="Polar residues" evidence="1">
    <location>
        <begin position="135"/>
        <end position="144"/>
    </location>
</feature>
<dbReference type="AlphaFoldDB" id="A0AAV0BQH7"/>